<dbReference type="GO" id="GO:0005886">
    <property type="term" value="C:plasma membrane"/>
    <property type="evidence" value="ECO:0007669"/>
    <property type="project" value="UniProtKB-SubCell"/>
</dbReference>
<evidence type="ECO:0000256" key="2">
    <source>
        <dbReference type="ARBA" id="ARBA00022448"/>
    </source>
</evidence>
<feature type="transmembrane region" description="Helical" evidence="7">
    <location>
        <begin position="12"/>
        <end position="31"/>
    </location>
</feature>
<dbReference type="AlphaFoldDB" id="A0A512N3S1"/>
<comment type="subcellular location">
    <subcellularLocation>
        <location evidence="1 7">Cell membrane</location>
        <topology evidence="1 7">Multi-pass membrane protein</topology>
    </subcellularLocation>
</comment>
<keyword evidence="2 7" id="KW-0813">Transport</keyword>
<evidence type="ECO:0000259" key="8">
    <source>
        <dbReference type="PROSITE" id="PS50928"/>
    </source>
</evidence>
<protein>
    <submittedName>
        <fullName evidence="9">Glutathione ABC transporter permease</fullName>
    </submittedName>
</protein>
<evidence type="ECO:0000256" key="4">
    <source>
        <dbReference type="ARBA" id="ARBA00022692"/>
    </source>
</evidence>
<dbReference type="RefSeq" id="WP_147146483.1">
    <property type="nucleotide sequence ID" value="NZ_BKAJ01000014.1"/>
</dbReference>
<sequence length="316" mass="34820">MWRYLGRRLIQVPLVLVVVSLMTFLITRATPGDPVQIMLGMQTSKEAAEAMRKEFNLDRSLPEQYALWIGKVVQGDLGRSIRLNDPVTSLLAERLPVSLQLAASAMAFALLVSIPLGVIAALRRNSWIDYLCTGYTVAGFAIPNFGLALILIYVFSIQLDWLPITGIGTAEQVSGGLWTYIKPFIIPAIALGTLQTAILTRLLRSSMIDVLSQDYMRTARAKGLLPATIIVVHALKNAMIPFVTMAAIQFGYMIGIQVTIEYIFAVPGMGSAVLNAVVNRDFPVIQGFTLVISAFFLFANIMADLFYALLDPRIRY</sequence>
<feature type="transmembrane region" description="Helical" evidence="7">
    <location>
        <begin position="254"/>
        <end position="278"/>
    </location>
</feature>
<accession>A0A512N3S1</accession>
<dbReference type="PANTHER" id="PTHR43163">
    <property type="entry name" value="DIPEPTIDE TRANSPORT SYSTEM PERMEASE PROTEIN DPPB-RELATED"/>
    <property type="match status" value="1"/>
</dbReference>
<evidence type="ECO:0000256" key="3">
    <source>
        <dbReference type="ARBA" id="ARBA00022475"/>
    </source>
</evidence>
<feature type="transmembrane region" description="Helical" evidence="7">
    <location>
        <begin position="101"/>
        <end position="122"/>
    </location>
</feature>
<dbReference type="PANTHER" id="PTHR43163:SF6">
    <property type="entry name" value="DIPEPTIDE TRANSPORT SYSTEM PERMEASE PROTEIN DPPB-RELATED"/>
    <property type="match status" value="1"/>
</dbReference>
<dbReference type="OrthoDB" id="9805855at2"/>
<dbReference type="InterPro" id="IPR000515">
    <property type="entry name" value="MetI-like"/>
</dbReference>
<feature type="transmembrane region" description="Helical" evidence="7">
    <location>
        <begin position="184"/>
        <end position="203"/>
    </location>
</feature>
<dbReference type="InterPro" id="IPR035906">
    <property type="entry name" value="MetI-like_sf"/>
</dbReference>
<dbReference type="GO" id="GO:0055085">
    <property type="term" value="P:transmembrane transport"/>
    <property type="evidence" value="ECO:0007669"/>
    <property type="project" value="InterPro"/>
</dbReference>
<keyword evidence="10" id="KW-1185">Reference proteome</keyword>
<evidence type="ECO:0000313" key="9">
    <source>
        <dbReference type="EMBL" id="GEP53640.1"/>
    </source>
</evidence>
<evidence type="ECO:0000313" key="10">
    <source>
        <dbReference type="Proteomes" id="UP000321058"/>
    </source>
</evidence>
<dbReference type="Proteomes" id="UP000321058">
    <property type="component" value="Unassembled WGS sequence"/>
</dbReference>
<evidence type="ECO:0000256" key="7">
    <source>
        <dbReference type="RuleBase" id="RU363032"/>
    </source>
</evidence>
<dbReference type="PROSITE" id="PS50928">
    <property type="entry name" value="ABC_TM1"/>
    <property type="match status" value="1"/>
</dbReference>
<name>A0A512N3S1_9HYPH</name>
<dbReference type="Pfam" id="PF00528">
    <property type="entry name" value="BPD_transp_1"/>
    <property type="match status" value="1"/>
</dbReference>
<dbReference type="InterPro" id="IPR045621">
    <property type="entry name" value="BPD_transp_1_N"/>
</dbReference>
<comment type="caution">
    <text evidence="9">The sequence shown here is derived from an EMBL/GenBank/DDBJ whole genome shotgun (WGS) entry which is preliminary data.</text>
</comment>
<proteinExistence type="inferred from homology"/>
<keyword evidence="5 7" id="KW-1133">Transmembrane helix</keyword>
<dbReference type="SUPFAM" id="SSF161098">
    <property type="entry name" value="MetI-like"/>
    <property type="match status" value="1"/>
</dbReference>
<dbReference type="Pfam" id="PF19300">
    <property type="entry name" value="BPD_transp_1_N"/>
    <property type="match status" value="1"/>
</dbReference>
<keyword evidence="4 7" id="KW-0812">Transmembrane</keyword>
<keyword evidence="6 7" id="KW-0472">Membrane</keyword>
<reference evidence="9 10" key="1">
    <citation type="submission" date="2019-07" db="EMBL/GenBank/DDBJ databases">
        <title>Whole genome shotgun sequence of Reyranella soli NBRC 108950.</title>
        <authorList>
            <person name="Hosoyama A."/>
            <person name="Uohara A."/>
            <person name="Ohji S."/>
            <person name="Ichikawa N."/>
        </authorList>
    </citation>
    <scope>NUCLEOTIDE SEQUENCE [LARGE SCALE GENOMIC DNA]</scope>
    <source>
        <strain evidence="9 10">NBRC 108950</strain>
    </source>
</reference>
<feature type="transmembrane region" description="Helical" evidence="7">
    <location>
        <begin position="134"/>
        <end position="155"/>
    </location>
</feature>
<evidence type="ECO:0000256" key="5">
    <source>
        <dbReference type="ARBA" id="ARBA00022989"/>
    </source>
</evidence>
<dbReference type="Gene3D" id="1.10.3720.10">
    <property type="entry name" value="MetI-like"/>
    <property type="match status" value="1"/>
</dbReference>
<feature type="transmembrane region" description="Helical" evidence="7">
    <location>
        <begin position="224"/>
        <end position="248"/>
    </location>
</feature>
<feature type="domain" description="ABC transmembrane type-1" evidence="8">
    <location>
        <begin position="95"/>
        <end position="303"/>
    </location>
</feature>
<organism evidence="9 10">
    <name type="scientific">Reyranella soli</name>
    <dbReference type="NCBI Taxonomy" id="1230389"/>
    <lineage>
        <taxon>Bacteria</taxon>
        <taxon>Pseudomonadati</taxon>
        <taxon>Pseudomonadota</taxon>
        <taxon>Alphaproteobacteria</taxon>
        <taxon>Hyphomicrobiales</taxon>
        <taxon>Reyranellaceae</taxon>
        <taxon>Reyranella</taxon>
    </lineage>
</organism>
<dbReference type="CDD" id="cd06261">
    <property type="entry name" value="TM_PBP2"/>
    <property type="match status" value="1"/>
</dbReference>
<keyword evidence="3" id="KW-1003">Cell membrane</keyword>
<evidence type="ECO:0000256" key="1">
    <source>
        <dbReference type="ARBA" id="ARBA00004651"/>
    </source>
</evidence>
<dbReference type="EMBL" id="BKAJ01000014">
    <property type="protein sequence ID" value="GEP53640.1"/>
    <property type="molecule type" value="Genomic_DNA"/>
</dbReference>
<feature type="transmembrane region" description="Helical" evidence="7">
    <location>
        <begin position="290"/>
        <end position="310"/>
    </location>
</feature>
<gene>
    <name evidence="9" type="ORF">RSO01_08060</name>
</gene>
<comment type="similarity">
    <text evidence="7">Belongs to the binding-protein-dependent transport system permease family.</text>
</comment>
<evidence type="ECO:0000256" key="6">
    <source>
        <dbReference type="ARBA" id="ARBA00023136"/>
    </source>
</evidence>